<sequence length="71" mass="8083">MCKLVREMVGDLLGACHVLCRRTFMPQMHPDIGLDGRPYDVWSVQEHSITYCLLVSLQPPPGHSFILEEDT</sequence>
<reference evidence="1 2" key="1">
    <citation type="submission" date="2019-09" db="EMBL/GenBank/DDBJ databases">
        <title>Bird 10,000 Genomes (B10K) Project - Family phase.</title>
        <authorList>
            <person name="Zhang G."/>
        </authorList>
    </citation>
    <scope>NUCLEOTIDE SEQUENCE [LARGE SCALE GENOMIC DNA]</scope>
    <source>
        <strain evidence="1">B10K-DU-001-61</strain>
        <tissue evidence="1">Muscle</tissue>
    </source>
</reference>
<evidence type="ECO:0000313" key="2">
    <source>
        <dbReference type="Proteomes" id="UP000579406"/>
    </source>
</evidence>
<gene>
    <name evidence="1" type="primary">Itpripl1_0</name>
    <name evidence="1" type="ORF">CHLAEN_R13620</name>
</gene>
<name>A0A7K9TXR4_9AVES</name>
<dbReference type="EMBL" id="VWZY01005034">
    <property type="protein sequence ID" value="NXI53317.1"/>
    <property type="molecule type" value="Genomic_DNA"/>
</dbReference>
<comment type="caution">
    <text evidence="1">The sequence shown here is derived from an EMBL/GenBank/DDBJ whole genome shotgun (WGS) entry which is preliminary data.</text>
</comment>
<evidence type="ECO:0000313" key="1">
    <source>
        <dbReference type="EMBL" id="NXI53317.1"/>
    </source>
</evidence>
<accession>A0A7K9TXR4</accession>
<dbReference type="Proteomes" id="UP000579406">
    <property type="component" value="Unassembled WGS sequence"/>
</dbReference>
<protein>
    <submittedName>
        <fullName evidence="1">IPIL1 protein</fullName>
    </submittedName>
</protein>
<dbReference type="OrthoDB" id="9034619at2759"/>
<feature type="non-terminal residue" evidence="1">
    <location>
        <position position="1"/>
    </location>
</feature>
<proteinExistence type="predicted"/>
<dbReference type="AlphaFoldDB" id="A0A7K9TXR4"/>
<organism evidence="1 2">
    <name type="scientific">Chloroceryle aenea</name>
    <name type="common">American pygmy kingfisher</name>
    <dbReference type="NCBI Taxonomy" id="176938"/>
    <lineage>
        <taxon>Eukaryota</taxon>
        <taxon>Metazoa</taxon>
        <taxon>Chordata</taxon>
        <taxon>Craniata</taxon>
        <taxon>Vertebrata</taxon>
        <taxon>Euteleostomi</taxon>
        <taxon>Archelosauria</taxon>
        <taxon>Archosauria</taxon>
        <taxon>Dinosauria</taxon>
        <taxon>Saurischia</taxon>
        <taxon>Theropoda</taxon>
        <taxon>Coelurosauria</taxon>
        <taxon>Aves</taxon>
        <taxon>Neognathae</taxon>
        <taxon>Neoaves</taxon>
        <taxon>Telluraves</taxon>
        <taxon>Coraciimorphae</taxon>
        <taxon>Coraciiformes</taxon>
        <taxon>Cerylidae</taxon>
        <taxon>Chloroceryle</taxon>
    </lineage>
</organism>
<keyword evidence="2" id="KW-1185">Reference proteome</keyword>
<feature type="non-terminal residue" evidence="1">
    <location>
        <position position="71"/>
    </location>
</feature>